<accession>A0A8S5T3Y2</accession>
<proteinExistence type="predicted"/>
<protein>
    <submittedName>
        <fullName evidence="1">Uncharacterized protein</fullName>
    </submittedName>
</protein>
<dbReference type="EMBL" id="BK032739">
    <property type="protein sequence ID" value="DAF57824.1"/>
    <property type="molecule type" value="Genomic_DNA"/>
</dbReference>
<reference evidence="1" key="1">
    <citation type="journal article" date="2021" name="Proc. Natl. Acad. Sci. U.S.A.">
        <title>A Catalog of Tens of Thousands of Viruses from Human Metagenomes Reveals Hidden Associations with Chronic Diseases.</title>
        <authorList>
            <person name="Tisza M.J."/>
            <person name="Buck C.B."/>
        </authorList>
    </citation>
    <scope>NUCLEOTIDE SEQUENCE</scope>
    <source>
        <strain evidence="1">Ctm8l1</strain>
    </source>
</reference>
<organism evidence="1">
    <name type="scientific">Siphoviridae sp. ctm8l1</name>
    <dbReference type="NCBI Taxonomy" id="2827930"/>
    <lineage>
        <taxon>Viruses</taxon>
        <taxon>Duplodnaviria</taxon>
        <taxon>Heunggongvirae</taxon>
        <taxon>Uroviricota</taxon>
        <taxon>Caudoviricetes</taxon>
    </lineage>
</organism>
<evidence type="ECO:0000313" key="1">
    <source>
        <dbReference type="EMBL" id="DAF57824.1"/>
    </source>
</evidence>
<sequence>MGLFFCFIRPKCDLLSRWVSEETPQTGGYSS</sequence>
<name>A0A8S5T3Y2_9CAUD</name>